<gene>
    <name evidence="1" type="ORF">CFOL_v3_21576</name>
</gene>
<dbReference type="OrthoDB" id="8047673at2759"/>
<dbReference type="InParanoid" id="A0A1Q3CDA5"/>
<dbReference type="PANTHER" id="PTHR34676">
    <property type="entry name" value="DUF4219 DOMAIN-CONTAINING PROTEIN-RELATED"/>
    <property type="match status" value="1"/>
</dbReference>
<dbReference type="Proteomes" id="UP000187406">
    <property type="component" value="Unassembled WGS sequence"/>
</dbReference>
<comment type="caution">
    <text evidence="1">The sequence shown here is derived from an EMBL/GenBank/DDBJ whole genome shotgun (WGS) entry which is preliminary data.</text>
</comment>
<accession>A0A1Q3CDA5</accession>
<dbReference type="EMBL" id="BDDD01001738">
    <property type="protein sequence ID" value="GAV78108.1"/>
    <property type="molecule type" value="Genomic_DNA"/>
</dbReference>
<dbReference type="Pfam" id="PF14223">
    <property type="entry name" value="Retrotran_gag_2"/>
    <property type="match status" value="1"/>
</dbReference>
<protein>
    <submittedName>
        <fullName evidence="1">UBN2 domain-containing protein</fullName>
    </submittedName>
</protein>
<evidence type="ECO:0000313" key="1">
    <source>
        <dbReference type="EMBL" id="GAV78108.1"/>
    </source>
</evidence>
<name>A0A1Q3CDA5_CEPFO</name>
<reference evidence="2" key="1">
    <citation type="submission" date="2016-04" db="EMBL/GenBank/DDBJ databases">
        <title>Cephalotus genome sequencing.</title>
        <authorList>
            <person name="Fukushima K."/>
            <person name="Hasebe M."/>
            <person name="Fang X."/>
        </authorList>
    </citation>
    <scope>NUCLEOTIDE SEQUENCE [LARGE SCALE GENOMIC DNA]</scope>
    <source>
        <strain evidence="2">cv. St1</strain>
    </source>
</reference>
<evidence type="ECO:0000313" key="2">
    <source>
        <dbReference type="Proteomes" id="UP000187406"/>
    </source>
</evidence>
<feature type="non-terminal residue" evidence="1">
    <location>
        <position position="185"/>
    </location>
</feature>
<sequence length="185" mass="21611">MTIFIQSLDYQLWNIIIDGPEIPTKLVDGQRILKMNNEFNDHDYKLLLNAKAKHVIFCDLSPSEFNHVSSLDSEKEMWDRLMVTYEGTNQVKDTMINRLVHDYELFTMLENENISSMYARFNDIINALKVTTIEEAKDLSTLPLEDLLGSLMTHELRMNDQARNELKKKMIALKASKYEESDEDE</sequence>
<proteinExistence type="predicted"/>
<keyword evidence="2" id="KW-1185">Reference proteome</keyword>
<dbReference type="AlphaFoldDB" id="A0A1Q3CDA5"/>
<dbReference type="PANTHER" id="PTHR34676:SF8">
    <property type="entry name" value="TRANSMEMBRANE PROTEIN"/>
    <property type="match status" value="1"/>
</dbReference>
<organism evidence="1 2">
    <name type="scientific">Cephalotus follicularis</name>
    <name type="common">Albany pitcher plant</name>
    <dbReference type="NCBI Taxonomy" id="3775"/>
    <lineage>
        <taxon>Eukaryota</taxon>
        <taxon>Viridiplantae</taxon>
        <taxon>Streptophyta</taxon>
        <taxon>Embryophyta</taxon>
        <taxon>Tracheophyta</taxon>
        <taxon>Spermatophyta</taxon>
        <taxon>Magnoliopsida</taxon>
        <taxon>eudicotyledons</taxon>
        <taxon>Gunneridae</taxon>
        <taxon>Pentapetalae</taxon>
        <taxon>rosids</taxon>
        <taxon>fabids</taxon>
        <taxon>Oxalidales</taxon>
        <taxon>Cephalotaceae</taxon>
        <taxon>Cephalotus</taxon>
    </lineage>
</organism>